<dbReference type="EMBL" id="PFVS01000124">
    <property type="protein sequence ID" value="PJA82430.1"/>
    <property type="molecule type" value="Genomic_DNA"/>
</dbReference>
<gene>
    <name evidence="11" type="ORF">CO146_03130</name>
</gene>
<keyword evidence="5 10" id="KW-1133">Transmembrane helix</keyword>
<sequence>MKFGLLATILDLLKAVIPVYLATRFLLFDWQIALVAITPVFGHIFPIWLNFRGGKGVGSTIGVLFILLGWERFLILLSIWLIVIAIFQIMSVASLLMSSLLPLFMAYFSYPLPYFFLVIALAVLIWWAHRENLQRIKEGIEPKLKFKKSL</sequence>
<evidence type="ECO:0000313" key="12">
    <source>
        <dbReference type="Proteomes" id="UP000230178"/>
    </source>
</evidence>
<dbReference type="AlphaFoldDB" id="A0A2M7Z2G5"/>
<evidence type="ECO:0000256" key="6">
    <source>
        <dbReference type="ARBA" id="ARBA00023098"/>
    </source>
</evidence>
<organism evidence="11 12">
    <name type="scientific">Candidatus Nealsonbacteria bacterium CG_4_9_14_3_um_filter_37_29</name>
    <dbReference type="NCBI Taxonomy" id="1974696"/>
    <lineage>
        <taxon>Bacteria</taxon>
        <taxon>Candidatus Nealsoniibacteriota</taxon>
    </lineage>
</organism>
<feature type="transmembrane region" description="Helical" evidence="10">
    <location>
        <begin position="63"/>
        <end position="87"/>
    </location>
</feature>
<evidence type="ECO:0000256" key="8">
    <source>
        <dbReference type="ARBA" id="ARBA00023209"/>
    </source>
</evidence>
<keyword evidence="6" id="KW-0443">Lipid metabolism</keyword>
<evidence type="ECO:0000256" key="3">
    <source>
        <dbReference type="ARBA" id="ARBA00022679"/>
    </source>
</evidence>
<name>A0A2M7Z2G5_9BACT</name>
<keyword evidence="7 10" id="KW-0472">Membrane</keyword>
<proteinExistence type="predicted"/>
<dbReference type="PANTHER" id="PTHR30309">
    <property type="entry name" value="INNER MEMBRANE PROTEIN YGIH"/>
    <property type="match status" value="1"/>
</dbReference>
<keyword evidence="3" id="KW-0808">Transferase</keyword>
<keyword evidence="2" id="KW-0444">Lipid biosynthesis</keyword>
<evidence type="ECO:0000256" key="1">
    <source>
        <dbReference type="ARBA" id="ARBA00022475"/>
    </source>
</evidence>
<evidence type="ECO:0000256" key="10">
    <source>
        <dbReference type="SAM" id="Phobius"/>
    </source>
</evidence>
<keyword evidence="1" id="KW-1003">Cell membrane</keyword>
<reference evidence="12" key="1">
    <citation type="submission" date="2017-09" db="EMBL/GenBank/DDBJ databases">
        <title>Depth-based differentiation of microbial function through sediment-hosted aquifers and enrichment of novel symbionts in the deep terrestrial subsurface.</title>
        <authorList>
            <person name="Probst A.J."/>
            <person name="Ladd B."/>
            <person name="Jarett J.K."/>
            <person name="Geller-Mcgrath D.E."/>
            <person name="Sieber C.M.K."/>
            <person name="Emerson J.B."/>
            <person name="Anantharaman K."/>
            <person name="Thomas B.C."/>
            <person name="Malmstrom R."/>
            <person name="Stieglmeier M."/>
            <person name="Klingl A."/>
            <person name="Woyke T."/>
            <person name="Ryan C.M."/>
            <person name="Banfield J.F."/>
        </authorList>
    </citation>
    <scope>NUCLEOTIDE SEQUENCE [LARGE SCALE GENOMIC DNA]</scope>
</reference>
<evidence type="ECO:0000256" key="2">
    <source>
        <dbReference type="ARBA" id="ARBA00022516"/>
    </source>
</evidence>
<dbReference type="Proteomes" id="UP000230178">
    <property type="component" value="Unassembled WGS sequence"/>
</dbReference>
<dbReference type="InterPro" id="IPR003811">
    <property type="entry name" value="G3P_acylTferase_PlsY"/>
</dbReference>
<keyword evidence="4 10" id="KW-0812">Transmembrane</keyword>
<evidence type="ECO:0000256" key="5">
    <source>
        <dbReference type="ARBA" id="ARBA00022989"/>
    </source>
</evidence>
<dbReference type="Pfam" id="PF02660">
    <property type="entry name" value="G3P_acyltransf"/>
    <property type="match status" value="1"/>
</dbReference>
<feature type="transmembrane region" description="Helical" evidence="10">
    <location>
        <begin position="107"/>
        <end position="128"/>
    </location>
</feature>
<comment type="caution">
    <text evidence="11">The sequence shown here is derived from an EMBL/GenBank/DDBJ whole genome shotgun (WGS) entry which is preliminary data.</text>
</comment>
<protein>
    <recommendedName>
        <fullName evidence="13">Acyl-phosphate glycerol 3-phosphate acyltransferase</fullName>
    </recommendedName>
</protein>
<evidence type="ECO:0008006" key="13">
    <source>
        <dbReference type="Google" id="ProtNLM"/>
    </source>
</evidence>
<dbReference type="GO" id="GO:0005886">
    <property type="term" value="C:plasma membrane"/>
    <property type="evidence" value="ECO:0007669"/>
    <property type="project" value="InterPro"/>
</dbReference>
<evidence type="ECO:0000256" key="4">
    <source>
        <dbReference type="ARBA" id="ARBA00022692"/>
    </source>
</evidence>
<evidence type="ECO:0000256" key="7">
    <source>
        <dbReference type="ARBA" id="ARBA00023136"/>
    </source>
</evidence>
<evidence type="ECO:0000256" key="9">
    <source>
        <dbReference type="ARBA" id="ARBA00023264"/>
    </source>
</evidence>
<evidence type="ECO:0000313" key="11">
    <source>
        <dbReference type="EMBL" id="PJA82430.1"/>
    </source>
</evidence>
<feature type="transmembrane region" description="Helical" evidence="10">
    <location>
        <begin position="31"/>
        <end position="51"/>
    </location>
</feature>
<keyword evidence="9" id="KW-1208">Phospholipid metabolism</keyword>
<dbReference type="GO" id="GO:0008654">
    <property type="term" value="P:phospholipid biosynthetic process"/>
    <property type="evidence" value="ECO:0007669"/>
    <property type="project" value="UniProtKB-KW"/>
</dbReference>
<accession>A0A2M7Z2G5</accession>
<dbReference type="SMART" id="SM01207">
    <property type="entry name" value="G3P_acyltransf"/>
    <property type="match status" value="1"/>
</dbReference>
<dbReference type="GO" id="GO:0043772">
    <property type="term" value="F:acyl-phosphate glycerol-3-phosphate acyltransferase activity"/>
    <property type="evidence" value="ECO:0007669"/>
    <property type="project" value="InterPro"/>
</dbReference>
<dbReference type="PANTHER" id="PTHR30309:SF0">
    <property type="entry name" value="GLYCEROL-3-PHOSPHATE ACYLTRANSFERASE-RELATED"/>
    <property type="match status" value="1"/>
</dbReference>
<keyword evidence="8" id="KW-0594">Phospholipid biosynthesis</keyword>